<evidence type="ECO:0000256" key="1">
    <source>
        <dbReference type="ARBA" id="ARBA00022527"/>
    </source>
</evidence>
<dbReference type="GO" id="GO:0004674">
    <property type="term" value="F:protein serine/threonine kinase activity"/>
    <property type="evidence" value="ECO:0007669"/>
    <property type="project" value="UniProtKB-KW"/>
</dbReference>
<evidence type="ECO:0000256" key="4">
    <source>
        <dbReference type="ARBA" id="ARBA00022777"/>
    </source>
</evidence>
<sequence>MEESGGSCGKREDAAPPWRPSDSTAFGRFAAAASPPEASPSASANGAAARVSSLHGVRRKPSVARLTAGIIQTYLQCDPEFKYSEVLNPKRFLTNPSTPAHNDGLDNANWDLILYVNLELVNKMSNRRFIVKEMLGQGTFGQVVKCWDTETNDYVAVKVIKNQPAFYHQAIMEVSLLRTLNQKFDPDDQHNIVRMLDYLSFQNHLCIAFEMLGQNLYELLKRNHLRGLKLKYVQAFSKQILDAMVVMREAGIIHCDLKPENILLAPSVTTAAEVKVIDFGSACLEGKTVYSYIQSRYYRSPEVLLGYPGQPPDELLREAKNTARFFKHVGSIYPGNEAPTGLCSAYKSLSEEDVEVQRDSKKPQMGKCDSRRYPDPLFDIWLDDSVTNHGASSYDPVGSKRKSTTPVLVLLCDPMVLHFDSETEKMDRLGLVDFLKGLLEFDPNKRWSPLQALYHPFITGKSFTGPYEPVPETTRIPVVRAAAIDHNPGGGHWLHSGLSPQVGSVNRYLPSNNAYPPKVPFSYGSSYGSFGSHGSYTANAGFGNSYGSIGDVNAINMYYSPLSSSGLTQIGSSPDVRLRMLLPHDRGIRLSPGSLGPMSLGASPSQFTPPNYQMQIPANSVGKHGSGSPASGGIHGSPLGKSAGVGPYNMRRNLPMPPHDYVSQHGHGRCGDGVSFSHFDACARGHTGHSHSAAGPSSYHSGWRPQIGSRSGISLEASSSHVLSQAPSQSFDFSPSSALDPANWDPNYSDESLLQDNSLSAELSSNLHFGDATGQGSGSIRSANFQGHVFATSNPVPTNQRADQLFHVSSQGLSAHSSVPVNYGGYNPPNYPPQNLRPRRGQPILHQRYNQATSSPMRPMGSHHSGQPAWPSFGMGDGVPWGGTGGHSFTTSGLSSSLARKDYGSIF</sequence>
<reference evidence="8" key="1">
    <citation type="submission" date="2015-12" db="EMBL/GenBank/DDBJ databases">
        <title>Update maize B73 reference genome by single molecule sequencing technologies.</title>
        <authorList>
            <consortium name="Maize Genome Sequencing Project"/>
            <person name="Ware D."/>
        </authorList>
    </citation>
    <scope>NUCLEOTIDE SEQUENCE [LARGE SCALE GENOMIC DNA]</scope>
    <source>
        <tissue evidence="8">Seedling</tissue>
    </source>
</reference>
<dbReference type="PANTHER" id="PTHR24058">
    <property type="entry name" value="DUAL SPECIFICITY PROTEIN KINASE"/>
    <property type="match status" value="1"/>
</dbReference>
<feature type="region of interest" description="Disordered" evidence="7">
    <location>
        <begin position="685"/>
        <end position="705"/>
    </location>
</feature>
<evidence type="ECO:0000256" key="7">
    <source>
        <dbReference type="SAM" id="MobiDB-lite"/>
    </source>
</evidence>
<dbReference type="Gene3D" id="3.30.200.20">
    <property type="entry name" value="Phosphorylase Kinase, domain 1"/>
    <property type="match status" value="1"/>
</dbReference>
<evidence type="ECO:0000256" key="5">
    <source>
        <dbReference type="ARBA" id="ARBA00022840"/>
    </source>
</evidence>
<dbReference type="PROSITE" id="PS00107">
    <property type="entry name" value="PROTEIN_KINASE_ATP"/>
    <property type="match status" value="1"/>
</dbReference>
<evidence type="ECO:0000256" key="3">
    <source>
        <dbReference type="ARBA" id="ARBA00022741"/>
    </source>
</evidence>
<evidence type="ECO:0000256" key="6">
    <source>
        <dbReference type="PROSITE-ProRule" id="PRU10141"/>
    </source>
</evidence>
<dbReference type="SMART" id="SM00220">
    <property type="entry name" value="S_TKc"/>
    <property type="match status" value="1"/>
</dbReference>
<feature type="region of interest" description="Disordered" evidence="7">
    <location>
        <begin position="1"/>
        <end position="44"/>
    </location>
</feature>
<organism evidence="8">
    <name type="scientific">Zea mays</name>
    <name type="common">Maize</name>
    <dbReference type="NCBI Taxonomy" id="4577"/>
    <lineage>
        <taxon>Eukaryota</taxon>
        <taxon>Viridiplantae</taxon>
        <taxon>Streptophyta</taxon>
        <taxon>Embryophyta</taxon>
        <taxon>Tracheophyta</taxon>
        <taxon>Spermatophyta</taxon>
        <taxon>Magnoliopsida</taxon>
        <taxon>Liliopsida</taxon>
        <taxon>Poales</taxon>
        <taxon>Poaceae</taxon>
        <taxon>PACMAD clade</taxon>
        <taxon>Panicoideae</taxon>
        <taxon>Andropogonodae</taxon>
        <taxon>Andropogoneae</taxon>
        <taxon>Tripsacinae</taxon>
        <taxon>Zea</taxon>
    </lineage>
</organism>
<keyword evidence="3 6" id="KW-0547">Nucleotide-binding</keyword>
<proteinExistence type="predicted"/>
<dbReference type="AlphaFoldDB" id="A0A1D6E0H2"/>
<evidence type="ECO:0000313" key="8">
    <source>
        <dbReference type="EMBL" id="ONM14271.1"/>
    </source>
</evidence>
<feature type="binding site" evidence="6">
    <location>
        <position position="158"/>
    </location>
    <ligand>
        <name>ATP</name>
        <dbReference type="ChEBI" id="CHEBI:30616"/>
    </ligand>
</feature>
<dbReference type="InterPro" id="IPR000719">
    <property type="entry name" value="Prot_kinase_dom"/>
</dbReference>
<keyword evidence="1" id="KW-0723">Serine/threonine-protein kinase</keyword>
<dbReference type="SUPFAM" id="SSF56112">
    <property type="entry name" value="Protein kinase-like (PK-like)"/>
    <property type="match status" value="1"/>
</dbReference>
<dbReference type="Gene3D" id="1.10.510.10">
    <property type="entry name" value="Transferase(Phosphotransferase) domain 1"/>
    <property type="match status" value="2"/>
</dbReference>
<dbReference type="PANTHER" id="PTHR24058:SF105">
    <property type="entry name" value="OS04G0602800 PROTEIN"/>
    <property type="match status" value="1"/>
</dbReference>
<accession>A0A1D6E0H2</accession>
<feature type="compositionally biased region" description="Low complexity" evidence="7">
    <location>
        <begin position="30"/>
        <end position="44"/>
    </location>
</feature>
<name>A0A1D6E0H2_MAIZE</name>
<dbReference type="InterPro" id="IPR017441">
    <property type="entry name" value="Protein_kinase_ATP_BS"/>
</dbReference>
<dbReference type="GO" id="GO:0005524">
    <property type="term" value="F:ATP binding"/>
    <property type="evidence" value="ECO:0007669"/>
    <property type="project" value="UniProtKB-UniRule"/>
</dbReference>
<gene>
    <name evidence="8" type="ORF">ZEAMMB73_Zm00001d002418</name>
</gene>
<dbReference type="Pfam" id="PF00069">
    <property type="entry name" value="Pkinase"/>
    <property type="match status" value="1"/>
</dbReference>
<keyword evidence="4" id="KW-0418">Kinase</keyword>
<keyword evidence="5 6" id="KW-0067">ATP-binding</keyword>
<feature type="region of interest" description="Disordered" evidence="7">
    <location>
        <begin position="621"/>
        <end position="640"/>
    </location>
</feature>
<evidence type="ECO:0000256" key="2">
    <source>
        <dbReference type="ARBA" id="ARBA00022679"/>
    </source>
</evidence>
<dbReference type="InterPro" id="IPR008271">
    <property type="entry name" value="Ser/Thr_kinase_AS"/>
</dbReference>
<dbReference type="ExpressionAtlas" id="A0A1D6E0H2">
    <property type="expression patterns" value="baseline and differential"/>
</dbReference>
<protein>
    <submittedName>
        <fullName evidence="8">Uncharacterized protein</fullName>
    </submittedName>
</protein>
<dbReference type="PROSITE" id="PS00108">
    <property type="entry name" value="PROTEIN_KINASE_ST"/>
    <property type="match status" value="1"/>
</dbReference>
<dbReference type="InterPro" id="IPR050494">
    <property type="entry name" value="Ser_Thr_dual-spec_kinase"/>
</dbReference>
<dbReference type="InterPro" id="IPR011009">
    <property type="entry name" value="Kinase-like_dom_sf"/>
</dbReference>
<keyword evidence="2" id="KW-0808">Transferase</keyword>
<dbReference type="EMBL" id="CM007648">
    <property type="protein sequence ID" value="ONM14271.1"/>
    <property type="molecule type" value="Genomic_DNA"/>
</dbReference>
<dbReference type="PROSITE" id="PS50011">
    <property type="entry name" value="PROTEIN_KINASE_DOM"/>
    <property type="match status" value="1"/>
</dbReference>